<name>A0A381PTE9_9ZZZZ</name>
<organism evidence="1">
    <name type="scientific">marine metagenome</name>
    <dbReference type="NCBI Taxonomy" id="408172"/>
    <lineage>
        <taxon>unclassified sequences</taxon>
        <taxon>metagenomes</taxon>
        <taxon>ecological metagenomes</taxon>
    </lineage>
</organism>
<dbReference type="EMBL" id="UINC01001087">
    <property type="protein sequence ID" value="SUZ70332.1"/>
    <property type="molecule type" value="Genomic_DNA"/>
</dbReference>
<proteinExistence type="predicted"/>
<dbReference type="AlphaFoldDB" id="A0A381PTE9"/>
<gene>
    <name evidence="1" type="ORF">METZ01_LOCUS23186</name>
</gene>
<reference evidence="1" key="1">
    <citation type="submission" date="2018-05" db="EMBL/GenBank/DDBJ databases">
        <authorList>
            <person name="Lanie J.A."/>
            <person name="Ng W.-L."/>
            <person name="Kazmierczak K.M."/>
            <person name="Andrzejewski T.M."/>
            <person name="Davidsen T.M."/>
            <person name="Wayne K.J."/>
            <person name="Tettelin H."/>
            <person name="Glass J.I."/>
            <person name="Rusch D."/>
            <person name="Podicherti R."/>
            <person name="Tsui H.-C.T."/>
            <person name="Winkler M.E."/>
        </authorList>
    </citation>
    <scope>NUCLEOTIDE SEQUENCE</scope>
</reference>
<evidence type="ECO:0000313" key="1">
    <source>
        <dbReference type="EMBL" id="SUZ70332.1"/>
    </source>
</evidence>
<sequence>MGLNTHQSKLDMASLQGFPKIIFDLSIFK</sequence>
<accession>A0A381PTE9</accession>
<protein>
    <submittedName>
        <fullName evidence="1">Uncharacterized protein</fullName>
    </submittedName>
</protein>